<dbReference type="Pfam" id="PF01161">
    <property type="entry name" value="PBP"/>
    <property type="match status" value="1"/>
</dbReference>
<dbReference type="PANTHER" id="PTHR11362">
    <property type="entry name" value="PHOSPHATIDYLETHANOLAMINE-BINDING PROTEIN"/>
    <property type="match status" value="1"/>
</dbReference>
<dbReference type="InterPro" id="IPR035810">
    <property type="entry name" value="PEBP_euk"/>
</dbReference>
<evidence type="ECO:0000256" key="2">
    <source>
        <dbReference type="ARBA" id="ARBA00023128"/>
    </source>
</evidence>
<reference evidence="7" key="1">
    <citation type="submission" date="2021-12" db="EMBL/GenBank/DDBJ databases">
        <authorList>
            <person name="Zaccaron A."/>
            <person name="Stergiopoulos I."/>
        </authorList>
    </citation>
    <scope>NUCLEOTIDE SEQUENCE</scope>
    <source>
        <strain evidence="7">Race5_Kim</strain>
    </source>
</reference>
<dbReference type="InterPro" id="IPR008914">
    <property type="entry name" value="PEBP"/>
</dbReference>
<keyword evidence="8" id="KW-1185">Reference proteome</keyword>
<comment type="subcellular location">
    <subcellularLocation>
        <location evidence="1">Mitochondrion</location>
    </subcellularLocation>
</comment>
<dbReference type="KEGG" id="ffu:CLAFUR5_02788"/>
<organism evidence="7 8">
    <name type="scientific">Passalora fulva</name>
    <name type="common">Tomato leaf mold</name>
    <name type="synonym">Cladosporium fulvum</name>
    <dbReference type="NCBI Taxonomy" id="5499"/>
    <lineage>
        <taxon>Eukaryota</taxon>
        <taxon>Fungi</taxon>
        <taxon>Dikarya</taxon>
        <taxon>Ascomycota</taxon>
        <taxon>Pezizomycotina</taxon>
        <taxon>Dothideomycetes</taxon>
        <taxon>Dothideomycetidae</taxon>
        <taxon>Mycosphaerellales</taxon>
        <taxon>Mycosphaerellaceae</taxon>
        <taxon>Fulvia</taxon>
    </lineage>
</organism>
<dbReference type="SUPFAM" id="SSF49777">
    <property type="entry name" value="PEBP-like"/>
    <property type="match status" value="1"/>
</dbReference>
<evidence type="ECO:0000313" key="8">
    <source>
        <dbReference type="Proteomes" id="UP000756132"/>
    </source>
</evidence>
<evidence type="ECO:0000256" key="1">
    <source>
        <dbReference type="ARBA" id="ARBA00004173"/>
    </source>
</evidence>
<gene>
    <name evidence="7" type="ORF">CLAFUR5_02788</name>
</gene>
<dbReference type="GO" id="GO:0005739">
    <property type="term" value="C:mitochondrion"/>
    <property type="evidence" value="ECO:0007669"/>
    <property type="project" value="UniProtKB-SubCell"/>
</dbReference>
<keyword evidence="6" id="KW-0175">Coiled coil</keyword>
<dbReference type="Gene3D" id="1.20.58.1180">
    <property type="match status" value="1"/>
</dbReference>
<protein>
    <recommendedName>
        <fullName evidence="5">Large ribosomal subunit protein mL38</fullName>
    </recommendedName>
</protein>
<comment type="similarity">
    <text evidence="4">Belongs to the phosphatidylethanolamine-binding protein family. Mitochondrion-specific ribosomal protein mL38 subfamily.</text>
</comment>
<keyword evidence="7" id="KW-0687">Ribonucleoprotein</keyword>
<sequence>MFLVAQKALPLRRKKVELGSVSIAISLLTRHHSTIISHNSRSEMALERGARPLARCLRCTRHGRISLPIRTFTSSAPQQEAEVQQTTSPPIDPFTVTTARQEKKLMRDQRKMPIGSRRRRAAMLTSPNIPFVELPYQCFQEARKVLQEDRNEKLEQIRMMRERIAKLSDKVVVDEAEQAKKEHSLRSMRHHLEDLKISADMNDPIVKKKFEDGQGDMNKPIYRYLADRDWRSYKREMLMQRIEQMTVTPDVLARIDPTLETILSFPAPGNTHRRRMVQHGDFVDSRVSETAPQLQIRKFDKGEKLYTIAVINSDVPNVKRDGFEYRCHFLACNVPISPTKGFVHFEKLDQENQVVLPWLPAYAQKGAPYQRMSIWVLEQPPAEEVAAGSGEVSPSKIIDLPQTTSKSHSQHKANKKFIERDGFVLRGLADRYCLKPVGVDLFRTQWDEGTAGVMRRAGIVGWDVEFKRKRIGPLPYKRLKEERYR</sequence>
<comment type="function">
    <text evidence="3">Component of the mitochondrial ribosome (mitoribosome), a dedicated translation machinery responsible for the synthesis of mitochondrial genome-encoded proteins, including at least some of the essential transmembrane subunits of the mitochondrial respiratory chain. The mitoribosomes are attached to the mitochondrial inner membrane and translation products are cotranslationally integrated into the membrane.</text>
</comment>
<name>A0A9Q8L9P8_PASFU</name>
<dbReference type="OrthoDB" id="2153661at2759"/>
<accession>A0A9Q8L9P8</accession>
<dbReference type="EMBL" id="CP090164">
    <property type="protein sequence ID" value="UJO13377.1"/>
    <property type="molecule type" value="Genomic_DNA"/>
</dbReference>
<dbReference type="GeneID" id="71982666"/>
<dbReference type="CDD" id="cd00866">
    <property type="entry name" value="PEBP_euk"/>
    <property type="match status" value="1"/>
</dbReference>
<keyword evidence="7" id="KW-0689">Ribosomal protein</keyword>
<evidence type="ECO:0000313" key="7">
    <source>
        <dbReference type="EMBL" id="UJO13377.1"/>
    </source>
</evidence>
<dbReference type="Gene3D" id="3.90.280.10">
    <property type="entry name" value="PEBP-like"/>
    <property type="match status" value="1"/>
</dbReference>
<evidence type="ECO:0000256" key="3">
    <source>
        <dbReference type="ARBA" id="ARBA00037226"/>
    </source>
</evidence>
<evidence type="ECO:0000256" key="6">
    <source>
        <dbReference type="SAM" id="Coils"/>
    </source>
</evidence>
<dbReference type="InterPro" id="IPR036610">
    <property type="entry name" value="PEBP-like_sf"/>
</dbReference>
<keyword evidence="2" id="KW-0496">Mitochondrion</keyword>
<dbReference type="GO" id="GO:0005840">
    <property type="term" value="C:ribosome"/>
    <property type="evidence" value="ECO:0007669"/>
    <property type="project" value="UniProtKB-KW"/>
</dbReference>
<feature type="coiled-coil region" evidence="6">
    <location>
        <begin position="143"/>
        <end position="170"/>
    </location>
</feature>
<reference evidence="7" key="2">
    <citation type="journal article" date="2022" name="Microb. Genom.">
        <title>A chromosome-scale genome assembly of the tomato pathogen Cladosporium fulvum reveals a compartmentalized genome architecture and the presence of a dispensable chromosome.</title>
        <authorList>
            <person name="Zaccaron A.Z."/>
            <person name="Chen L.H."/>
            <person name="Samaras A."/>
            <person name="Stergiopoulos I."/>
        </authorList>
    </citation>
    <scope>NUCLEOTIDE SEQUENCE</scope>
    <source>
        <strain evidence="7">Race5_Kim</strain>
    </source>
</reference>
<dbReference type="PANTHER" id="PTHR11362:SF82">
    <property type="entry name" value="PHOSPHATIDYLETHANOLAMINE-BINDING PROTEIN 4"/>
    <property type="match status" value="1"/>
</dbReference>
<dbReference type="Proteomes" id="UP000756132">
    <property type="component" value="Chromosome 2"/>
</dbReference>
<dbReference type="RefSeq" id="XP_047757743.1">
    <property type="nucleotide sequence ID" value="XM_047901936.1"/>
</dbReference>
<evidence type="ECO:0000256" key="4">
    <source>
        <dbReference type="ARBA" id="ARBA00038016"/>
    </source>
</evidence>
<dbReference type="AlphaFoldDB" id="A0A9Q8L9P8"/>
<evidence type="ECO:0000256" key="5">
    <source>
        <dbReference type="ARBA" id="ARBA00039444"/>
    </source>
</evidence>
<dbReference type="FunFam" id="3.90.280.10:FF:000004">
    <property type="entry name" value="Mitochondrial large ribosomal subunit YmL35"/>
    <property type="match status" value="1"/>
</dbReference>
<proteinExistence type="inferred from homology"/>